<protein>
    <submittedName>
        <fullName evidence="3">Signal peptide-containing protein</fullName>
    </submittedName>
</protein>
<dbReference type="EMBL" id="CP001670">
    <property type="protein sequence ID" value="AFZ80987.1"/>
    <property type="molecule type" value="Genomic_DNA"/>
</dbReference>
<dbReference type="GeneID" id="15805866"/>
<evidence type="ECO:0000256" key="2">
    <source>
        <dbReference type="SAM" id="SignalP"/>
    </source>
</evidence>
<organism evidence="3 4">
    <name type="scientific">Theileria equi strain WA</name>
    <dbReference type="NCBI Taxonomy" id="1537102"/>
    <lineage>
        <taxon>Eukaryota</taxon>
        <taxon>Sar</taxon>
        <taxon>Alveolata</taxon>
        <taxon>Apicomplexa</taxon>
        <taxon>Aconoidasida</taxon>
        <taxon>Piroplasmida</taxon>
        <taxon>Theileriidae</taxon>
        <taxon>Theileria</taxon>
    </lineage>
</organism>
<feature type="compositionally biased region" description="Basic and acidic residues" evidence="1">
    <location>
        <begin position="142"/>
        <end position="160"/>
    </location>
</feature>
<evidence type="ECO:0000313" key="4">
    <source>
        <dbReference type="Proteomes" id="UP000031512"/>
    </source>
</evidence>
<feature type="region of interest" description="Disordered" evidence="1">
    <location>
        <begin position="28"/>
        <end position="62"/>
    </location>
</feature>
<feature type="region of interest" description="Disordered" evidence="1">
    <location>
        <begin position="126"/>
        <end position="160"/>
    </location>
</feature>
<keyword evidence="2" id="KW-0732">Signal</keyword>
<evidence type="ECO:0000256" key="1">
    <source>
        <dbReference type="SAM" id="MobiDB-lite"/>
    </source>
</evidence>
<feature type="compositionally biased region" description="Basic and acidic residues" evidence="1">
    <location>
        <begin position="37"/>
        <end position="48"/>
    </location>
</feature>
<proteinExistence type="predicted"/>
<keyword evidence="4" id="KW-1185">Reference proteome</keyword>
<sequence length="160" mass="17628">MKISALFFLVSIIGISSCHGWNCLGESSTENADDETDDKRFDVSKPDTSKAPLNAKGQCERGYKPKNQNIKQIVDGGIPVWTAKDEEYCSYIVIHSPDKNTGPDSIVISLNGDRNNTKKYYKDAGNWREVIKPEGSSTGTSKPDDKGNESDGKDGKNDRH</sequence>
<dbReference type="AlphaFoldDB" id="L0AZH1"/>
<dbReference type="Proteomes" id="UP000031512">
    <property type="component" value="Chromosome 3"/>
</dbReference>
<evidence type="ECO:0000313" key="3">
    <source>
        <dbReference type="EMBL" id="AFZ80987.1"/>
    </source>
</evidence>
<dbReference type="KEGG" id="beq:BEWA_003950"/>
<feature type="chain" id="PRO_5003939974" evidence="2">
    <location>
        <begin position="21"/>
        <end position="160"/>
    </location>
</feature>
<dbReference type="RefSeq" id="XP_004830653.1">
    <property type="nucleotide sequence ID" value="XM_004830596.1"/>
</dbReference>
<name>L0AZH1_THEEQ</name>
<reference evidence="3 4" key="1">
    <citation type="journal article" date="2012" name="BMC Genomics">
        <title>Comparative genomic analysis and phylogenetic position of Theileria equi.</title>
        <authorList>
            <person name="Kappmeyer L.S."/>
            <person name="Thiagarajan M."/>
            <person name="Herndon D.R."/>
            <person name="Ramsay J.D."/>
            <person name="Caler E."/>
            <person name="Djikeng A."/>
            <person name="Gillespie J.J."/>
            <person name="Lau A.O."/>
            <person name="Roalson E.H."/>
            <person name="Silva J.C."/>
            <person name="Silva M.G."/>
            <person name="Suarez C.E."/>
            <person name="Ueti M.W."/>
            <person name="Nene V.M."/>
            <person name="Mealey R.H."/>
            <person name="Knowles D.P."/>
            <person name="Brayton K.A."/>
        </authorList>
    </citation>
    <scope>NUCLEOTIDE SEQUENCE [LARGE SCALE GENOMIC DNA]</scope>
    <source>
        <strain evidence="3 4">WA</strain>
    </source>
</reference>
<gene>
    <name evidence="3" type="ORF">BEWA_003950</name>
</gene>
<dbReference type="VEuPathDB" id="PiroplasmaDB:BEWA_003950"/>
<dbReference type="PROSITE" id="PS51257">
    <property type="entry name" value="PROKAR_LIPOPROTEIN"/>
    <property type="match status" value="1"/>
</dbReference>
<accession>L0AZH1</accession>
<feature type="signal peptide" evidence="2">
    <location>
        <begin position="1"/>
        <end position="20"/>
    </location>
</feature>